<evidence type="ECO:0000313" key="2">
    <source>
        <dbReference type="Proteomes" id="UP000199435"/>
    </source>
</evidence>
<proteinExistence type="predicted"/>
<keyword evidence="2" id="KW-1185">Reference proteome</keyword>
<protein>
    <submittedName>
        <fullName evidence="1">Uncharacterized protein</fullName>
    </submittedName>
</protein>
<organism evidence="1 2">
    <name type="scientific">Rhizobium miluonense</name>
    <dbReference type="NCBI Taxonomy" id="411945"/>
    <lineage>
        <taxon>Bacteria</taxon>
        <taxon>Pseudomonadati</taxon>
        <taxon>Pseudomonadota</taxon>
        <taxon>Alphaproteobacteria</taxon>
        <taxon>Hyphomicrobiales</taxon>
        <taxon>Rhizobiaceae</taxon>
        <taxon>Rhizobium/Agrobacterium group</taxon>
        <taxon>Rhizobium</taxon>
    </lineage>
</organism>
<dbReference type="OrthoDB" id="8241270at2"/>
<evidence type="ECO:0000313" key="1">
    <source>
        <dbReference type="EMBL" id="SCB10947.1"/>
    </source>
</evidence>
<name>A0A1C3U6I5_9HYPH</name>
<dbReference type="AlphaFoldDB" id="A0A1C3U6I5"/>
<dbReference type="Proteomes" id="UP000199435">
    <property type="component" value="Unassembled WGS sequence"/>
</dbReference>
<accession>A0A1C3U6I5</accession>
<dbReference type="EMBL" id="FMAH01000002">
    <property type="protein sequence ID" value="SCB10947.1"/>
    <property type="molecule type" value="Genomic_DNA"/>
</dbReference>
<dbReference type="RefSeq" id="WP_092843777.1">
    <property type="nucleotide sequence ID" value="NZ_FMAH01000002.1"/>
</dbReference>
<gene>
    <name evidence="1" type="ORF">GA0061102_100236</name>
</gene>
<reference evidence="2" key="1">
    <citation type="submission" date="2016-08" db="EMBL/GenBank/DDBJ databases">
        <authorList>
            <person name="Varghese N."/>
            <person name="Submissions Spin"/>
        </authorList>
    </citation>
    <scope>NUCLEOTIDE SEQUENCE [LARGE SCALE GENOMIC DNA]</scope>
    <source>
        <strain evidence="2">HAMBI 2971</strain>
    </source>
</reference>
<dbReference type="STRING" id="411945.GA0061102_100236"/>
<sequence length="83" mass="8922">MLFRGGIGAKKGWRALPETEASIDAVVALTAGNPDKALVLSYVGQLVADGFAVWDILENGEIEVRFNSGEMFVLAETTILRLV</sequence>